<keyword evidence="3" id="KW-1185">Reference proteome</keyword>
<gene>
    <name evidence="2" type="ORF">ACFP4F_17805</name>
</gene>
<evidence type="ECO:0000313" key="3">
    <source>
        <dbReference type="Proteomes" id="UP001596139"/>
    </source>
</evidence>
<evidence type="ECO:0000313" key="2">
    <source>
        <dbReference type="EMBL" id="MFC6064389.1"/>
    </source>
</evidence>
<feature type="compositionally biased region" description="Low complexity" evidence="1">
    <location>
        <begin position="38"/>
        <end position="57"/>
    </location>
</feature>
<evidence type="ECO:0000256" key="1">
    <source>
        <dbReference type="SAM" id="MobiDB-lite"/>
    </source>
</evidence>
<sequence>MLALESPEPLHLEDVLGECGPRDQGRPGDHITLASVVEPIEQPAPQSAEAQPPAGAPEQRESPAGCSRSEQLLPWAQMGFSALCVGTGTVAAVAGNPGLGTVIAAGGGINLNP</sequence>
<organism evidence="2 3">
    <name type="scientific">Streptomyces ochraceiscleroticus</name>
    <dbReference type="NCBI Taxonomy" id="47761"/>
    <lineage>
        <taxon>Bacteria</taxon>
        <taxon>Bacillati</taxon>
        <taxon>Actinomycetota</taxon>
        <taxon>Actinomycetes</taxon>
        <taxon>Kitasatosporales</taxon>
        <taxon>Streptomycetaceae</taxon>
        <taxon>Streptomyces</taxon>
    </lineage>
</organism>
<feature type="compositionally biased region" description="Basic and acidic residues" evidence="1">
    <location>
        <begin position="8"/>
        <end position="29"/>
    </location>
</feature>
<dbReference type="EMBL" id="JBHSPX010000004">
    <property type="protein sequence ID" value="MFC6064389.1"/>
    <property type="molecule type" value="Genomic_DNA"/>
</dbReference>
<comment type="caution">
    <text evidence="2">The sequence shown here is derived from an EMBL/GenBank/DDBJ whole genome shotgun (WGS) entry which is preliminary data.</text>
</comment>
<feature type="region of interest" description="Disordered" evidence="1">
    <location>
        <begin position="1"/>
        <end position="70"/>
    </location>
</feature>
<name>A0ABW1MKM6_9ACTN</name>
<protein>
    <submittedName>
        <fullName evidence="2">Uncharacterized protein</fullName>
    </submittedName>
</protein>
<dbReference type="RefSeq" id="WP_031063783.1">
    <property type="nucleotide sequence ID" value="NZ_JBHSPX010000004.1"/>
</dbReference>
<accession>A0ABW1MKM6</accession>
<proteinExistence type="predicted"/>
<reference evidence="3" key="1">
    <citation type="journal article" date="2019" name="Int. J. Syst. Evol. Microbiol.">
        <title>The Global Catalogue of Microorganisms (GCM) 10K type strain sequencing project: providing services to taxonomists for standard genome sequencing and annotation.</title>
        <authorList>
            <consortium name="The Broad Institute Genomics Platform"/>
            <consortium name="The Broad Institute Genome Sequencing Center for Infectious Disease"/>
            <person name="Wu L."/>
            <person name="Ma J."/>
        </authorList>
    </citation>
    <scope>NUCLEOTIDE SEQUENCE [LARGE SCALE GENOMIC DNA]</scope>
    <source>
        <strain evidence="3">CGMCC 1.15180</strain>
    </source>
</reference>
<dbReference type="Proteomes" id="UP001596139">
    <property type="component" value="Unassembled WGS sequence"/>
</dbReference>